<reference evidence="2" key="1">
    <citation type="submission" date="2022-02" db="EMBL/GenBank/DDBJ databases">
        <title>Halalkalibacter sp. nov. isolated from Lonar Lake, India.</title>
        <authorList>
            <person name="Joshi A."/>
            <person name="Thite S."/>
            <person name="Lodha T."/>
        </authorList>
    </citation>
    <scope>NUCLEOTIDE SEQUENCE</scope>
    <source>
        <strain evidence="2">MEB205</strain>
    </source>
</reference>
<comment type="caution">
    <text evidence="2">The sequence shown here is derived from an EMBL/GenBank/DDBJ whole genome shotgun (WGS) entry which is preliminary data.</text>
</comment>
<proteinExistence type="predicted"/>
<sequence length="230" mass="26078">MMMSIILLAIIAIVIAGVVKGSGARRQSQWFSGSSTKWFIAGYALLLLASVLIYQLIPKTDEVLEPEITQAEMNQFYNDFHNAAIKGELDSLEGSIKTAEWVFDYDQPKLHLRTKYNNHISILVVTERKSTNDGTIEAYYYTGVSTAGNIDITDAVSRVDLELDGSTLELMRPEVVERHFAQFIQEFTITQFSEQKSLFNGHHTHIAPEVLYLKIPEELEIVDYANVLWE</sequence>
<gene>
    <name evidence="2" type="ORF">MF646_20180</name>
</gene>
<name>A0A9X2CW70_9BACI</name>
<protein>
    <submittedName>
        <fullName evidence="2">Uncharacterized protein</fullName>
    </submittedName>
</protein>
<dbReference type="AlphaFoldDB" id="A0A9X2CW70"/>
<keyword evidence="3" id="KW-1185">Reference proteome</keyword>
<keyword evidence="1" id="KW-0472">Membrane</keyword>
<dbReference type="Proteomes" id="UP001139150">
    <property type="component" value="Unassembled WGS sequence"/>
</dbReference>
<dbReference type="EMBL" id="JAKRYL010000029">
    <property type="protein sequence ID" value="MCL7749442.1"/>
    <property type="molecule type" value="Genomic_DNA"/>
</dbReference>
<dbReference type="RefSeq" id="WP_250098302.1">
    <property type="nucleotide sequence ID" value="NZ_JAKRYL010000029.1"/>
</dbReference>
<accession>A0A9X2CW70</accession>
<keyword evidence="1" id="KW-1133">Transmembrane helix</keyword>
<evidence type="ECO:0000256" key="1">
    <source>
        <dbReference type="SAM" id="Phobius"/>
    </source>
</evidence>
<feature type="transmembrane region" description="Helical" evidence="1">
    <location>
        <begin position="37"/>
        <end position="57"/>
    </location>
</feature>
<organism evidence="2 3">
    <name type="scientific">Halalkalibacter alkaliphilus</name>
    <dbReference type="NCBI Taxonomy" id="2917993"/>
    <lineage>
        <taxon>Bacteria</taxon>
        <taxon>Bacillati</taxon>
        <taxon>Bacillota</taxon>
        <taxon>Bacilli</taxon>
        <taxon>Bacillales</taxon>
        <taxon>Bacillaceae</taxon>
        <taxon>Halalkalibacter</taxon>
    </lineage>
</organism>
<evidence type="ECO:0000313" key="3">
    <source>
        <dbReference type="Proteomes" id="UP001139150"/>
    </source>
</evidence>
<evidence type="ECO:0000313" key="2">
    <source>
        <dbReference type="EMBL" id="MCL7749442.1"/>
    </source>
</evidence>
<keyword evidence="1" id="KW-0812">Transmembrane</keyword>